<sequence length="305" mass="34089">MAYIDYYKVLGIDKKATPEEIKKAYRKLARKYHPDVNPGDKESEKKFKELNEANEVLSNVENRKKYDQYGEHWKHGEEYEKAQQQQRSHQSQQGGNYGNYSGADFGEGGDFSDFFQSMFGGSSGGRSSRGSASGKFKGQDVEASLNLNLRDAAKTHQQTFDINGKKVRITIPAGVADGQKIKLKGHGNPGHNGGPSGDLFITFNIKEDAEFKRNGDNLTSEVEIDFYTAVLGGEVPIKTLDGSVNLKVKPETQNGTKVRLKGKGFPVYKKDGEFGDLFVTYIVKIPTNLTEKERELFQQLKDLKK</sequence>
<dbReference type="SUPFAM" id="SSF46565">
    <property type="entry name" value="Chaperone J-domain"/>
    <property type="match status" value="1"/>
</dbReference>
<dbReference type="PANTHER" id="PTHR43096:SF52">
    <property type="entry name" value="DNAJ HOMOLOG 1, MITOCHONDRIAL-RELATED"/>
    <property type="match status" value="1"/>
</dbReference>
<dbReference type="InterPro" id="IPR018253">
    <property type="entry name" value="DnaJ_domain_CS"/>
</dbReference>
<feature type="region of interest" description="Disordered" evidence="2">
    <location>
        <begin position="77"/>
        <end position="102"/>
    </location>
</feature>
<dbReference type="InterPro" id="IPR036869">
    <property type="entry name" value="J_dom_sf"/>
</dbReference>
<protein>
    <submittedName>
        <fullName evidence="4">J domain-containing protein</fullName>
    </submittedName>
</protein>
<dbReference type="Pfam" id="PF01556">
    <property type="entry name" value="DnaJ_C"/>
    <property type="match status" value="1"/>
</dbReference>
<evidence type="ECO:0000313" key="4">
    <source>
        <dbReference type="EMBL" id="MBF8456933.1"/>
    </source>
</evidence>
<dbReference type="InterPro" id="IPR001623">
    <property type="entry name" value="DnaJ_domain"/>
</dbReference>
<dbReference type="PANTHER" id="PTHR43096">
    <property type="entry name" value="DNAJ HOMOLOG 1, MITOCHONDRIAL-RELATED"/>
    <property type="match status" value="1"/>
</dbReference>
<reference evidence="4 5" key="1">
    <citation type="submission" date="2020-11" db="EMBL/GenBank/DDBJ databases">
        <title>Kaistella gelatinilytica sp. nov., a flavobacterium isolated from Antarctic Soil.</title>
        <authorList>
            <person name="Li J."/>
        </authorList>
    </citation>
    <scope>NUCLEOTIDE SEQUENCE [LARGE SCALE GENOMIC DNA]</scope>
    <source>
        <strain evidence="4 5">G5-32</strain>
    </source>
</reference>
<dbReference type="InterPro" id="IPR008971">
    <property type="entry name" value="HSP40/DnaJ_pept-bd"/>
</dbReference>
<dbReference type="RefSeq" id="WP_196079419.1">
    <property type="nucleotide sequence ID" value="NZ_JADPVI010000001.1"/>
</dbReference>
<comment type="caution">
    <text evidence="4">The sequence shown here is derived from an EMBL/GenBank/DDBJ whole genome shotgun (WGS) entry which is preliminary data.</text>
</comment>
<gene>
    <name evidence="4" type="ORF">IV494_07020</name>
</gene>
<evidence type="ECO:0000256" key="2">
    <source>
        <dbReference type="SAM" id="MobiDB-lite"/>
    </source>
</evidence>
<name>A0ABS0FB38_9FLAO</name>
<organism evidence="4 5">
    <name type="scientific">Kaistella gelatinilytica</name>
    <dbReference type="NCBI Taxonomy" id="2787636"/>
    <lineage>
        <taxon>Bacteria</taxon>
        <taxon>Pseudomonadati</taxon>
        <taxon>Bacteroidota</taxon>
        <taxon>Flavobacteriia</taxon>
        <taxon>Flavobacteriales</taxon>
        <taxon>Weeksellaceae</taxon>
        <taxon>Chryseobacterium group</taxon>
        <taxon>Kaistella</taxon>
    </lineage>
</organism>
<feature type="compositionally biased region" description="Low complexity" evidence="2">
    <location>
        <begin position="83"/>
        <end position="93"/>
    </location>
</feature>
<dbReference type="Gene3D" id="1.10.287.110">
    <property type="entry name" value="DnaJ domain"/>
    <property type="match status" value="1"/>
</dbReference>
<keyword evidence="1" id="KW-0143">Chaperone</keyword>
<dbReference type="SMART" id="SM00271">
    <property type="entry name" value="DnaJ"/>
    <property type="match status" value="1"/>
</dbReference>
<proteinExistence type="predicted"/>
<dbReference type="EMBL" id="JADPVI010000001">
    <property type="protein sequence ID" value="MBF8456933.1"/>
    <property type="molecule type" value="Genomic_DNA"/>
</dbReference>
<dbReference type="CDD" id="cd10747">
    <property type="entry name" value="DnaJ_C"/>
    <property type="match status" value="1"/>
</dbReference>
<dbReference type="Proteomes" id="UP000660070">
    <property type="component" value="Unassembled WGS sequence"/>
</dbReference>
<keyword evidence="5" id="KW-1185">Reference proteome</keyword>
<dbReference type="InterPro" id="IPR002939">
    <property type="entry name" value="DnaJ_C"/>
</dbReference>
<evidence type="ECO:0000313" key="5">
    <source>
        <dbReference type="Proteomes" id="UP000660070"/>
    </source>
</evidence>
<dbReference type="PROSITE" id="PS00636">
    <property type="entry name" value="DNAJ_1"/>
    <property type="match status" value="1"/>
</dbReference>
<dbReference type="SUPFAM" id="SSF49493">
    <property type="entry name" value="HSP40/DnaJ peptide-binding domain"/>
    <property type="match status" value="2"/>
</dbReference>
<dbReference type="PRINTS" id="PR00625">
    <property type="entry name" value="JDOMAIN"/>
</dbReference>
<dbReference type="PROSITE" id="PS50076">
    <property type="entry name" value="DNAJ_2"/>
    <property type="match status" value="1"/>
</dbReference>
<feature type="domain" description="J" evidence="3">
    <location>
        <begin position="5"/>
        <end position="70"/>
    </location>
</feature>
<dbReference type="CDD" id="cd06257">
    <property type="entry name" value="DnaJ"/>
    <property type="match status" value="1"/>
</dbReference>
<dbReference type="Gene3D" id="2.60.260.20">
    <property type="entry name" value="Urease metallochaperone UreE, N-terminal domain"/>
    <property type="match status" value="2"/>
</dbReference>
<accession>A0ABS0FB38</accession>
<evidence type="ECO:0000256" key="1">
    <source>
        <dbReference type="ARBA" id="ARBA00023186"/>
    </source>
</evidence>
<evidence type="ECO:0000259" key="3">
    <source>
        <dbReference type="PROSITE" id="PS50076"/>
    </source>
</evidence>
<dbReference type="Pfam" id="PF00226">
    <property type="entry name" value="DnaJ"/>
    <property type="match status" value="1"/>
</dbReference>